<feature type="transmembrane region" description="Helical" evidence="1">
    <location>
        <begin position="88"/>
        <end position="110"/>
    </location>
</feature>
<organism evidence="3 4">
    <name type="scientific">Aquimarina intermedia</name>
    <dbReference type="NCBI Taxonomy" id="350814"/>
    <lineage>
        <taxon>Bacteria</taxon>
        <taxon>Pseudomonadati</taxon>
        <taxon>Bacteroidota</taxon>
        <taxon>Flavobacteriia</taxon>
        <taxon>Flavobacteriales</taxon>
        <taxon>Flavobacteriaceae</taxon>
        <taxon>Aquimarina</taxon>
    </lineage>
</organism>
<evidence type="ECO:0000259" key="2">
    <source>
        <dbReference type="Pfam" id="PF00892"/>
    </source>
</evidence>
<keyword evidence="1" id="KW-0472">Membrane</keyword>
<sequence>MIYLLLSIIASTLIFIVFKLFSKYNINTMQAIVFNYIFACTSGLLAYGEPISLSGLPQQEWFIGAVVLGLIFILVFNCMAITTQKNGLSVAAVASKMSVAIPIIFGIIVYHESTGLLKISGIIIALFAVYFTSIKKSSGIHIQKENIIFPVLVFIGSGFIDTSLKYIELNYVSKNDIPIFSATIFGCAALLGLLALTYQRIRGTLNIQFKNILGGIALGIPNYGSIYFLIQALRAENLDSSTVFTINNVAILLVSTLTGILLFKEELILKNWIGIALSIFSILLVALSI</sequence>
<keyword evidence="4" id="KW-1185">Reference proteome</keyword>
<feature type="domain" description="EamA" evidence="2">
    <location>
        <begin position="2"/>
        <end position="133"/>
    </location>
</feature>
<reference evidence="3 4" key="1">
    <citation type="submission" date="2019-07" db="EMBL/GenBank/DDBJ databases">
        <title>Genomic Encyclopedia of Archaeal and Bacterial Type Strains, Phase II (KMG-II): from individual species to whole genera.</title>
        <authorList>
            <person name="Goeker M."/>
        </authorList>
    </citation>
    <scope>NUCLEOTIDE SEQUENCE [LARGE SCALE GENOMIC DNA]</scope>
    <source>
        <strain evidence="3 4">DSM 17527</strain>
    </source>
</reference>
<feature type="transmembrane region" description="Helical" evidence="1">
    <location>
        <begin position="146"/>
        <end position="167"/>
    </location>
</feature>
<feature type="transmembrane region" description="Helical" evidence="1">
    <location>
        <begin position="211"/>
        <end position="230"/>
    </location>
</feature>
<evidence type="ECO:0000313" key="4">
    <source>
        <dbReference type="Proteomes" id="UP000324376"/>
    </source>
</evidence>
<evidence type="ECO:0000256" key="1">
    <source>
        <dbReference type="SAM" id="Phobius"/>
    </source>
</evidence>
<dbReference type="GO" id="GO:0016020">
    <property type="term" value="C:membrane"/>
    <property type="evidence" value="ECO:0007669"/>
    <property type="project" value="InterPro"/>
</dbReference>
<gene>
    <name evidence="3" type="ORF">BD809_107169</name>
</gene>
<keyword evidence="1" id="KW-0812">Transmembrane</keyword>
<feature type="transmembrane region" description="Helical" evidence="1">
    <location>
        <begin position="242"/>
        <end position="262"/>
    </location>
</feature>
<feature type="transmembrane region" description="Helical" evidence="1">
    <location>
        <begin position="29"/>
        <end position="49"/>
    </location>
</feature>
<evidence type="ECO:0000313" key="3">
    <source>
        <dbReference type="EMBL" id="TYP72284.1"/>
    </source>
</evidence>
<feature type="transmembrane region" description="Helical" evidence="1">
    <location>
        <begin position="61"/>
        <end position="81"/>
    </location>
</feature>
<keyword evidence="1" id="KW-1133">Transmembrane helix</keyword>
<dbReference type="InterPro" id="IPR037185">
    <property type="entry name" value="EmrE-like"/>
</dbReference>
<dbReference type="OrthoDB" id="1524053at2"/>
<feature type="transmembrane region" description="Helical" evidence="1">
    <location>
        <begin position="269"/>
        <end position="287"/>
    </location>
</feature>
<comment type="caution">
    <text evidence="3">The sequence shown here is derived from an EMBL/GenBank/DDBJ whole genome shotgun (WGS) entry which is preliminary data.</text>
</comment>
<feature type="transmembrane region" description="Helical" evidence="1">
    <location>
        <begin position="116"/>
        <end position="134"/>
    </location>
</feature>
<dbReference type="Pfam" id="PF00892">
    <property type="entry name" value="EamA"/>
    <property type="match status" value="1"/>
</dbReference>
<proteinExistence type="predicted"/>
<dbReference type="Gene3D" id="1.10.3730.20">
    <property type="match status" value="1"/>
</dbReference>
<feature type="transmembrane region" description="Helical" evidence="1">
    <location>
        <begin position="179"/>
        <end position="199"/>
    </location>
</feature>
<dbReference type="InterPro" id="IPR000620">
    <property type="entry name" value="EamA_dom"/>
</dbReference>
<name>A0A5S5BZ12_9FLAO</name>
<feature type="transmembrane region" description="Helical" evidence="1">
    <location>
        <begin position="6"/>
        <end position="22"/>
    </location>
</feature>
<dbReference type="SUPFAM" id="SSF103481">
    <property type="entry name" value="Multidrug resistance efflux transporter EmrE"/>
    <property type="match status" value="2"/>
</dbReference>
<protein>
    <recommendedName>
        <fullName evidence="2">EamA domain-containing protein</fullName>
    </recommendedName>
</protein>
<accession>A0A5S5BZ12</accession>
<dbReference type="Proteomes" id="UP000324376">
    <property type="component" value="Unassembled WGS sequence"/>
</dbReference>
<dbReference type="EMBL" id="VNHU01000007">
    <property type="protein sequence ID" value="TYP72284.1"/>
    <property type="molecule type" value="Genomic_DNA"/>
</dbReference>
<dbReference type="AlphaFoldDB" id="A0A5S5BZ12"/>